<dbReference type="Proteomes" id="UP001515480">
    <property type="component" value="Unassembled WGS sequence"/>
</dbReference>
<keyword evidence="3" id="KW-1185">Reference proteome</keyword>
<comment type="caution">
    <text evidence="2">The sequence shown here is derived from an EMBL/GenBank/DDBJ whole genome shotgun (WGS) entry which is preliminary data.</text>
</comment>
<sequence length="185" mass="21233">MTYEQVIKRLKNEQLGFPAEVKALEQTLAQKEADYERAAAAHEHAAKGELSKFEALVSEERKLREKELQERRVVLQKKQQLATELDKTERERRMTLQDQQSKVGEDSARQQMAPQTEKLIVEEQKKIAAYEAAFQQIMEATGVADVNEVAPPAGIFKHDLQWLHSTRFTVLKLVVMNFECACFMA</sequence>
<dbReference type="EMBL" id="JBGBPQ010000001">
    <property type="protein sequence ID" value="KAL1530704.1"/>
    <property type="molecule type" value="Genomic_DNA"/>
</dbReference>
<dbReference type="GO" id="GO:0003341">
    <property type="term" value="P:cilium movement"/>
    <property type="evidence" value="ECO:0007669"/>
    <property type="project" value="InterPro"/>
</dbReference>
<dbReference type="InterPro" id="IPR033192">
    <property type="entry name" value="ODAD3"/>
</dbReference>
<gene>
    <name evidence="2" type="ORF">AB1Y20_001603</name>
</gene>
<dbReference type="GO" id="GO:0035253">
    <property type="term" value="C:ciliary rootlet"/>
    <property type="evidence" value="ECO:0007669"/>
    <property type="project" value="TreeGrafter"/>
</dbReference>
<dbReference type="PANTHER" id="PTHR46518">
    <property type="entry name" value="COILED-COIL DOMAIN-CONTAINING PROTEIN 151"/>
    <property type="match status" value="1"/>
</dbReference>
<evidence type="ECO:0000313" key="2">
    <source>
        <dbReference type="EMBL" id="KAL1530704.1"/>
    </source>
</evidence>
<evidence type="ECO:0000313" key="3">
    <source>
        <dbReference type="Proteomes" id="UP001515480"/>
    </source>
</evidence>
<name>A0AB34K9Y3_PRYPA</name>
<dbReference type="GO" id="GO:0036064">
    <property type="term" value="C:ciliary basal body"/>
    <property type="evidence" value="ECO:0007669"/>
    <property type="project" value="TreeGrafter"/>
</dbReference>
<organism evidence="2 3">
    <name type="scientific">Prymnesium parvum</name>
    <name type="common">Toxic golden alga</name>
    <dbReference type="NCBI Taxonomy" id="97485"/>
    <lineage>
        <taxon>Eukaryota</taxon>
        <taxon>Haptista</taxon>
        <taxon>Haptophyta</taxon>
        <taxon>Prymnesiophyceae</taxon>
        <taxon>Prymnesiales</taxon>
        <taxon>Prymnesiaceae</taxon>
        <taxon>Prymnesium</taxon>
    </lineage>
</organism>
<dbReference type="AlphaFoldDB" id="A0AB34K9Y3"/>
<feature type="compositionally biased region" description="Basic and acidic residues" evidence="1">
    <location>
        <begin position="84"/>
        <end position="95"/>
    </location>
</feature>
<evidence type="ECO:0000256" key="1">
    <source>
        <dbReference type="SAM" id="MobiDB-lite"/>
    </source>
</evidence>
<dbReference type="PANTHER" id="PTHR46518:SF1">
    <property type="entry name" value="OUTER DYNEIN ARM-DOCKING COMPLEX SUBUNIT 3"/>
    <property type="match status" value="1"/>
</dbReference>
<feature type="region of interest" description="Disordered" evidence="1">
    <location>
        <begin position="83"/>
        <end position="114"/>
    </location>
</feature>
<accession>A0AB34K9Y3</accession>
<dbReference type="GO" id="GO:0097542">
    <property type="term" value="C:ciliary tip"/>
    <property type="evidence" value="ECO:0007669"/>
    <property type="project" value="TreeGrafter"/>
</dbReference>
<proteinExistence type="predicted"/>
<dbReference type="GO" id="GO:0036158">
    <property type="term" value="P:outer dynein arm assembly"/>
    <property type="evidence" value="ECO:0007669"/>
    <property type="project" value="InterPro"/>
</dbReference>
<protein>
    <submittedName>
        <fullName evidence="2">Uncharacterized protein</fullName>
    </submittedName>
</protein>
<reference evidence="2 3" key="1">
    <citation type="journal article" date="2024" name="Science">
        <title>Giant polyketide synthase enzymes in the biosynthesis of giant marine polyether toxins.</title>
        <authorList>
            <person name="Fallon T.R."/>
            <person name="Shende V.V."/>
            <person name="Wierzbicki I.H."/>
            <person name="Pendleton A.L."/>
            <person name="Watervoot N.F."/>
            <person name="Auber R.P."/>
            <person name="Gonzalez D.J."/>
            <person name="Wisecaver J.H."/>
            <person name="Moore B.S."/>
        </authorList>
    </citation>
    <scope>NUCLEOTIDE SEQUENCE [LARGE SCALE GENOMIC DNA]</scope>
    <source>
        <strain evidence="2 3">12B1</strain>
    </source>
</reference>